<dbReference type="Proteomes" id="UP000284842">
    <property type="component" value="Unassembled WGS sequence"/>
</dbReference>
<evidence type="ECO:0000256" key="3">
    <source>
        <dbReference type="RuleBase" id="RU361235"/>
    </source>
</evidence>
<reference evidence="5 6" key="1">
    <citation type="journal article" date="2018" name="Evol. Lett.">
        <title>Horizontal gene cluster transfer increased hallucinogenic mushroom diversity.</title>
        <authorList>
            <person name="Reynolds H.T."/>
            <person name="Vijayakumar V."/>
            <person name="Gluck-Thaler E."/>
            <person name="Korotkin H.B."/>
            <person name="Matheny P.B."/>
            <person name="Slot J.C."/>
        </authorList>
    </citation>
    <scope>NUCLEOTIDE SEQUENCE [LARGE SCALE GENOMIC DNA]</scope>
    <source>
        <strain evidence="5 6">2629</strain>
    </source>
</reference>
<dbReference type="STRING" id="181874.A0A409VC32"/>
<accession>A0A409VC32</accession>
<dbReference type="PROSITE" id="PS00122">
    <property type="entry name" value="CARBOXYLESTERASE_B_1"/>
    <property type="match status" value="1"/>
</dbReference>
<keyword evidence="6" id="KW-1185">Reference proteome</keyword>
<feature type="chain" id="PRO_5018823910" description="Carboxylic ester hydrolase" evidence="3">
    <location>
        <begin position="21"/>
        <end position="546"/>
    </location>
</feature>
<dbReference type="InterPro" id="IPR019826">
    <property type="entry name" value="Carboxylesterase_B_AS"/>
</dbReference>
<evidence type="ECO:0000256" key="2">
    <source>
        <dbReference type="ARBA" id="ARBA00022801"/>
    </source>
</evidence>
<evidence type="ECO:0000259" key="4">
    <source>
        <dbReference type="Pfam" id="PF00135"/>
    </source>
</evidence>
<evidence type="ECO:0000313" key="5">
    <source>
        <dbReference type="EMBL" id="PPQ63569.1"/>
    </source>
</evidence>
<dbReference type="InParanoid" id="A0A409VC32"/>
<dbReference type="InterPro" id="IPR019819">
    <property type="entry name" value="Carboxylesterase_B_CS"/>
</dbReference>
<name>A0A409VC32_9AGAR</name>
<feature type="signal peptide" evidence="3">
    <location>
        <begin position="1"/>
        <end position="20"/>
    </location>
</feature>
<dbReference type="InterPro" id="IPR029058">
    <property type="entry name" value="AB_hydrolase_fold"/>
</dbReference>
<proteinExistence type="inferred from homology"/>
<comment type="caution">
    <text evidence="5">The sequence shown here is derived from an EMBL/GenBank/DDBJ whole genome shotgun (WGS) entry which is preliminary data.</text>
</comment>
<dbReference type="PANTHER" id="PTHR11559">
    <property type="entry name" value="CARBOXYLESTERASE"/>
    <property type="match status" value="1"/>
</dbReference>
<comment type="similarity">
    <text evidence="1 3">Belongs to the type-B carboxylesterase/lipase family.</text>
</comment>
<dbReference type="InterPro" id="IPR050309">
    <property type="entry name" value="Type-B_Carboxylest/Lipase"/>
</dbReference>
<sequence>MITPLGLVLCFGSLLLPTHAAGVVDLGYAKYRGTTVHDAISNTNNTQFLGIRYAASPTGNLRFSAPQPPAFIPGITVADTDPPSCLQAGFGLAPVTPFRGLNASDPHIGGAISSRQLIDRQSAAATEDCLFLNVFVPGNLGDKKNLPVVFWIHGGGYILGSATGFNGGDLIREAGGNVVAVVIQYRLGAFGFLAGQKVKEGGALNAGILDQQFALQWVRKNIRKFGGDPNKVTIWGESAGAGSVLQHVIANGGRTSPPLFRAAITSSLYVPPQYKFNDPISEAIFNKFASLSGCSNAANTIACLKRADVNTLQNANEAVNRLGFFGTFVFSPVVDGTFIRDRPSAVLATGKFNGKMLLAVTNTFEGANFVDQSTAPTVQVAEYAQNLFPEMTPAQAQAAAQQYAGTGTNIAQAIGIMGEGIFICPTYNLLKAFNGHAFKSEFAIPPANHGDDVAYYFPNGNTPKFANPAFNKAFPQSFLNFAMALNTNAKFDPANITPFWPEFDGSNEMLFNKTVAGAPDIRVIETDDALLSRCNFWESVSAATAQ</sequence>
<organism evidence="5 6">
    <name type="scientific">Panaeolus cyanescens</name>
    <dbReference type="NCBI Taxonomy" id="181874"/>
    <lineage>
        <taxon>Eukaryota</taxon>
        <taxon>Fungi</taxon>
        <taxon>Dikarya</taxon>
        <taxon>Basidiomycota</taxon>
        <taxon>Agaricomycotina</taxon>
        <taxon>Agaricomycetes</taxon>
        <taxon>Agaricomycetidae</taxon>
        <taxon>Agaricales</taxon>
        <taxon>Agaricineae</taxon>
        <taxon>Galeropsidaceae</taxon>
        <taxon>Panaeolus</taxon>
    </lineage>
</organism>
<dbReference type="EMBL" id="NHTK01006118">
    <property type="protein sequence ID" value="PPQ63569.1"/>
    <property type="molecule type" value="Genomic_DNA"/>
</dbReference>
<dbReference type="InterPro" id="IPR002018">
    <property type="entry name" value="CarbesteraseB"/>
</dbReference>
<dbReference type="AlphaFoldDB" id="A0A409VC32"/>
<dbReference type="Gene3D" id="3.40.50.1820">
    <property type="entry name" value="alpha/beta hydrolase"/>
    <property type="match status" value="1"/>
</dbReference>
<keyword evidence="3" id="KW-0732">Signal</keyword>
<dbReference type="PROSITE" id="PS00941">
    <property type="entry name" value="CARBOXYLESTERASE_B_2"/>
    <property type="match status" value="1"/>
</dbReference>
<feature type="domain" description="Carboxylesterase type B" evidence="4">
    <location>
        <begin position="23"/>
        <end position="511"/>
    </location>
</feature>
<dbReference type="GO" id="GO:0016787">
    <property type="term" value="F:hydrolase activity"/>
    <property type="evidence" value="ECO:0007669"/>
    <property type="project" value="UniProtKB-KW"/>
</dbReference>
<dbReference type="OrthoDB" id="408631at2759"/>
<gene>
    <name evidence="5" type="ORF">CVT24_004866</name>
</gene>
<evidence type="ECO:0000256" key="1">
    <source>
        <dbReference type="ARBA" id="ARBA00005964"/>
    </source>
</evidence>
<dbReference type="SUPFAM" id="SSF53474">
    <property type="entry name" value="alpha/beta-Hydrolases"/>
    <property type="match status" value="1"/>
</dbReference>
<dbReference type="Pfam" id="PF00135">
    <property type="entry name" value="COesterase"/>
    <property type="match status" value="1"/>
</dbReference>
<evidence type="ECO:0000313" key="6">
    <source>
        <dbReference type="Proteomes" id="UP000284842"/>
    </source>
</evidence>
<protein>
    <recommendedName>
        <fullName evidence="3">Carboxylic ester hydrolase</fullName>
        <ecNumber evidence="3">3.1.1.-</ecNumber>
    </recommendedName>
</protein>
<dbReference type="EC" id="3.1.1.-" evidence="3"/>
<keyword evidence="2 3" id="KW-0378">Hydrolase</keyword>